<reference evidence="1" key="1">
    <citation type="submission" date="2022-06" db="EMBL/GenBank/DDBJ databases">
        <title>Genome public.</title>
        <authorList>
            <person name="Sun Q."/>
        </authorList>
    </citation>
    <scope>NUCLEOTIDE SEQUENCE</scope>
    <source>
        <strain evidence="1">CWNU-1</strain>
    </source>
</reference>
<dbReference type="RefSeq" id="WP_250922042.1">
    <property type="nucleotide sequence ID" value="NZ_JAMQAW010000032.1"/>
</dbReference>
<keyword evidence="2" id="KW-1185">Reference proteome</keyword>
<protein>
    <recommendedName>
        <fullName evidence="3">SnoaL-like domain-containing protein</fullName>
    </recommendedName>
</protein>
<evidence type="ECO:0000313" key="1">
    <source>
        <dbReference type="EMBL" id="MCM2391716.1"/>
    </source>
</evidence>
<comment type="caution">
    <text evidence="1">The sequence shown here is derived from an EMBL/GenBank/DDBJ whole genome shotgun (WGS) entry which is preliminary data.</text>
</comment>
<accession>A0ABT0UTZ1</accession>
<organism evidence="1 2">
    <name type="scientific">Streptomyces albipurpureus</name>
    <dbReference type="NCBI Taxonomy" id="2897419"/>
    <lineage>
        <taxon>Bacteria</taxon>
        <taxon>Bacillati</taxon>
        <taxon>Actinomycetota</taxon>
        <taxon>Actinomycetes</taxon>
        <taxon>Kitasatosporales</taxon>
        <taxon>Streptomycetaceae</taxon>
        <taxon>Streptomyces</taxon>
    </lineage>
</organism>
<sequence length="86" mass="9303">MTLSKRLADAIQRTAERAVDQRAAAWMVATVTATFTDGTVNISTARGPVERVRRLKSYTSPTVGDIVHVLRNADGNWAVIGAYATL</sequence>
<name>A0ABT0UTZ1_9ACTN</name>
<dbReference type="EMBL" id="JAMQAW010000032">
    <property type="protein sequence ID" value="MCM2391716.1"/>
    <property type="molecule type" value="Genomic_DNA"/>
</dbReference>
<proteinExistence type="predicted"/>
<evidence type="ECO:0000313" key="2">
    <source>
        <dbReference type="Proteomes" id="UP001431429"/>
    </source>
</evidence>
<evidence type="ECO:0008006" key="3">
    <source>
        <dbReference type="Google" id="ProtNLM"/>
    </source>
</evidence>
<dbReference type="Proteomes" id="UP001431429">
    <property type="component" value="Unassembled WGS sequence"/>
</dbReference>
<gene>
    <name evidence="1" type="ORF">NBG84_26105</name>
</gene>